<evidence type="ECO:0000259" key="1">
    <source>
        <dbReference type="SMART" id="SM01394"/>
    </source>
</evidence>
<accession>A0A9N7TPC1</accession>
<name>A0A9N7TPC1_PLEPL</name>
<dbReference type="Gene3D" id="1.10.238.10">
    <property type="entry name" value="EF-hand"/>
    <property type="match status" value="1"/>
</dbReference>
<protein>
    <recommendedName>
        <fullName evidence="1">S100/CaBP-9k-type calcium binding subdomain domain-containing protein</fullName>
    </recommendedName>
</protein>
<keyword evidence="3" id="KW-1185">Reference proteome</keyword>
<gene>
    <name evidence="2" type="ORF">PLEPLA_LOCUS3882</name>
</gene>
<dbReference type="InterPro" id="IPR013787">
    <property type="entry name" value="S100_Ca-bd_sub"/>
</dbReference>
<organism evidence="2 3">
    <name type="scientific">Pleuronectes platessa</name>
    <name type="common">European plaice</name>
    <dbReference type="NCBI Taxonomy" id="8262"/>
    <lineage>
        <taxon>Eukaryota</taxon>
        <taxon>Metazoa</taxon>
        <taxon>Chordata</taxon>
        <taxon>Craniata</taxon>
        <taxon>Vertebrata</taxon>
        <taxon>Euteleostomi</taxon>
        <taxon>Actinopterygii</taxon>
        <taxon>Neopterygii</taxon>
        <taxon>Teleostei</taxon>
        <taxon>Neoteleostei</taxon>
        <taxon>Acanthomorphata</taxon>
        <taxon>Carangaria</taxon>
        <taxon>Pleuronectiformes</taxon>
        <taxon>Pleuronectoidei</taxon>
        <taxon>Pleuronectidae</taxon>
        <taxon>Pleuronectes</taxon>
    </lineage>
</organism>
<feature type="domain" description="S100/CaBP-9k-type calcium binding subdomain" evidence="1">
    <location>
        <begin position="7"/>
        <end position="49"/>
    </location>
</feature>
<dbReference type="Pfam" id="PF01023">
    <property type="entry name" value="S_100"/>
    <property type="match status" value="1"/>
</dbReference>
<comment type="caution">
    <text evidence="2">The sequence shown here is derived from an EMBL/GenBank/DDBJ whole genome shotgun (WGS) entry which is preliminary data.</text>
</comment>
<dbReference type="SMART" id="SM01394">
    <property type="entry name" value="S_100"/>
    <property type="match status" value="1"/>
</dbReference>
<dbReference type="EMBL" id="CADEAL010000191">
    <property type="protein sequence ID" value="CAB1416126.1"/>
    <property type="molecule type" value="Genomic_DNA"/>
</dbReference>
<evidence type="ECO:0000313" key="2">
    <source>
        <dbReference type="EMBL" id="CAB1416126.1"/>
    </source>
</evidence>
<dbReference type="Proteomes" id="UP001153269">
    <property type="component" value="Unassembled WGS sequence"/>
</dbReference>
<dbReference type="AlphaFoldDB" id="A0A9N7TPC1"/>
<sequence length="81" mass="9169">MEETTPFQLATLLLVSTFKKYAEAEGKKDTLTKAEFRTLLDNEMPSPGNVLYNPLNFLHSALWGEEPRKVHRDDEGSGSEQ</sequence>
<reference evidence="2" key="1">
    <citation type="submission" date="2020-03" db="EMBL/GenBank/DDBJ databases">
        <authorList>
            <person name="Weist P."/>
        </authorList>
    </citation>
    <scope>NUCLEOTIDE SEQUENCE</scope>
</reference>
<evidence type="ECO:0000313" key="3">
    <source>
        <dbReference type="Proteomes" id="UP001153269"/>
    </source>
</evidence>
<proteinExistence type="predicted"/>